<proteinExistence type="predicted"/>
<accession>A0A6L3ZD43</accession>
<feature type="transmembrane region" description="Helical" evidence="1">
    <location>
        <begin position="12"/>
        <end position="31"/>
    </location>
</feature>
<name>A0A6L3ZD43_9FLAO</name>
<dbReference type="AlphaFoldDB" id="A0A6L3ZD43"/>
<evidence type="ECO:0000313" key="2">
    <source>
        <dbReference type="EMBL" id="KAB2815590.1"/>
    </source>
</evidence>
<sequence>MSSFLKSAAVKTALPYVIGIGAAAGVTYAAYRLIKRVFTDEQELEHENDVAEVLNNSAPDGSTRPNITEAEASSIAQTQLMAMEGFGTDESELFDTLQGLNGKALQLVYRKFGLHPGWGGGYWPSWAGGYNMDLFGWYRMELDEEELAQMSAIWAKAGMQPSREQLGQVSPVAKALI</sequence>
<evidence type="ECO:0000313" key="3">
    <source>
        <dbReference type="Proteomes" id="UP000484164"/>
    </source>
</evidence>
<keyword evidence="1" id="KW-1133">Transmembrane helix</keyword>
<dbReference type="EMBL" id="WBVQ01000002">
    <property type="protein sequence ID" value="KAB2815590.1"/>
    <property type="molecule type" value="Genomic_DNA"/>
</dbReference>
<reference evidence="2 3" key="1">
    <citation type="submission" date="2019-10" db="EMBL/GenBank/DDBJ databases">
        <title>Genome sequence of Phaeocystidibacter marisrubri JCM30614 (type strain).</title>
        <authorList>
            <person name="Bowman J.P."/>
        </authorList>
    </citation>
    <scope>NUCLEOTIDE SEQUENCE [LARGE SCALE GENOMIC DNA]</scope>
    <source>
        <strain evidence="2 3">JCM 30614</strain>
    </source>
</reference>
<dbReference type="Proteomes" id="UP000484164">
    <property type="component" value="Unassembled WGS sequence"/>
</dbReference>
<keyword evidence="3" id="KW-1185">Reference proteome</keyword>
<organism evidence="2 3">
    <name type="scientific">Phaeocystidibacter marisrubri</name>
    <dbReference type="NCBI Taxonomy" id="1577780"/>
    <lineage>
        <taxon>Bacteria</taxon>
        <taxon>Pseudomonadati</taxon>
        <taxon>Bacteroidota</taxon>
        <taxon>Flavobacteriia</taxon>
        <taxon>Flavobacteriales</taxon>
        <taxon>Phaeocystidibacteraceae</taxon>
        <taxon>Phaeocystidibacter</taxon>
    </lineage>
</organism>
<evidence type="ECO:0000256" key="1">
    <source>
        <dbReference type="SAM" id="Phobius"/>
    </source>
</evidence>
<gene>
    <name evidence="2" type="ORF">F8C82_07760</name>
</gene>
<protein>
    <recommendedName>
        <fullName evidence="4">Annexin</fullName>
    </recommendedName>
</protein>
<evidence type="ECO:0008006" key="4">
    <source>
        <dbReference type="Google" id="ProtNLM"/>
    </source>
</evidence>
<keyword evidence="1" id="KW-0812">Transmembrane</keyword>
<keyword evidence="1" id="KW-0472">Membrane</keyword>
<comment type="caution">
    <text evidence="2">The sequence shown here is derived from an EMBL/GenBank/DDBJ whole genome shotgun (WGS) entry which is preliminary data.</text>
</comment>
<dbReference type="RefSeq" id="WP_151693020.1">
    <property type="nucleotide sequence ID" value="NZ_BMGX01000001.1"/>
</dbReference>